<organism evidence="2 3">
    <name type="scientific">Flavobacterium circumlabens</name>
    <dbReference type="NCBI Taxonomy" id="2133765"/>
    <lineage>
        <taxon>Bacteria</taxon>
        <taxon>Pseudomonadati</taxon>
        <taxon>Bacteroidota</taxon>
        <taxon>Flavobacteriia</taxon>
        <taxon>Flavobacteriales</taxon>
        <taxon>Flavobacteriaceae</taxon>
        <taxon>Flavobacterium</taxon>
    </lineage>
</organism>
<dbReference type="EMBL" id="SLWA01000004">
    <property type="protein sequence ID" value="TCN57584.1"/>
    <property type="molecule type" value="Genomic_DNA"/>
</dbReference>
<keyword evidence="3" id="KW-1185">Reference proteome</keyword>
<keyword evidence="1" id="KW-0472">Membrane</keyword>
<keyword evidence="1" id="KW-0812">Transmembrane</keyword>
<proteinExistence type="predicted"/>
<evidence type="ECO:0000313" key="2">
    <source>
        <dbReference type="EMBL" id="TCN57584.1"/>
    </source>
</evidence>
<gene>
    <name evidence="2" type="ORF">EV142_104244</name>
</gene>
<evidence type="ECO:0000313" key="3">
    <source>
        <dbReference type="Proteomes" id="UP000295270"/>
    </source>
</evidence>
<sequence>MRIYKYIYYASFLQSMKKNAAPEIPVYSYLSFIQTNNLITVINVLLIITRIDIVYDVLKLVLFGPITFYFINYYYFSKKGNGAIIIRDESYSLGKYSFLLDVFGFASFLLVVLTYYFYREF</sequence>
<feature type="transmembrane region" description="Helical" evidence="1">
    <location>
        <begin position="96"/>
        <end position="118"/>
    </location>
</feature>
<accession>A0ABY2AYQ2</accession>
<name>A0ABY2AYQ2_9FLAO</name>
<reference evidence="2 3" key="1">
    <citation type="journal article" date="2015" name="Stand. Genomic Sci.">
        <title>Genomic Encyclopedia of Bacterial and Archaeal Type Strains, Phase III: the genomes of soil and plant-associated and newly described type strains.</title>
        <authorList>
            <person name="Whitman W.B."/>
            <person name="Woyke T."/>
            <person name="Klenk H.P."/>
            <person name="Zhou Y."/>
            <person name="Lilburn T.G."/>
            <person name="Beck B.J."/>
            <person name="De Vos P."/>
            <person name="Vandamme P."/>
            <person name="Eisen J.A."/>
            <person name="Garrity G."/>
            <person name="Hugenholtz P."/>
            <person name="Kyrpides N.C."/>
        </authorList>
    </citation>
    <scope>NUCLEOTIDE SEQUENCE [LARGE SCALE GENOMIC DNA]</scope>
    <source>
        <strain evidence="2 3">P5626</strain>
    </source>
</reference>
<feature type="transmembrane region" description="Helical" evidence="1">
    <location>
        <begin position="60"/>
        <end position="76"/>
    </location>
</feature>
<comment type="caution">
    <text evidence="2">The sequence shown here is derived from an EMBL/GenBank/DDBJ whole genome shotgun (WGS) entry which is preliminary data.</text>
</comment>
<protein>
    <submittedName>
        <fullName evidence="2">Uncharacterized protein</fullName>
    </submittedName>
</protein>
<evidence type="ECO:0000256" key="1">
    <source>
        <dbReference type="SAM" id="Phobius"/>
    </source>
</evidence>
<dbReference type="Proteomes" id="UP000295270">
    <property type="component" value="Unassembled WGS sequence"/>
</dbReference>
<feature type="transmembrane region" description="Helical" evidence="1">
    <location>
        <begin position="26"/>
        <end position="48"/>
    </location>
</feature>
<keyword evidence="1" id="KW-1133">Transmembrane helix</keyword>